<sequence length="182" mass="19958">MPSFFLPRLATCIGLTIHDYTRHTDKDSAVIASADEFDDAGILEDFTLPSASYQTNPPATTTATTDTAANTIVNTSNTSTTTSTAAKRILISTSPESRKRLNNSNKSNDANQPVRGMQVIDQANAARDLLSRRERIGLDQQQPTQATQAQQSSLRRSTRLNNNTNNNNNAAASFQNLNQWRE</sequence>
<comment type="caution">
    <text evidence="2">The sequence shown here is derived from an EMBL/GenBank/DDBJ whole genome shotgun (WGS) entry which is preliminary data.</text>
</comment>
<gene>
    <name evidence="2" type="ORF">HK100_005900</name>
</gene>
<feature type="compositionally biased region" description="Low complexity" evidence="1">
    <location>
        <begin position="140"/>
        <end position="182"/>
    </location>
</feature>
<evidence type="ECO:0000313" key="2">
    <source>
        <dbReference type="EMBL" id="KAJ3131898.1"/>
    </source>
</evidence>
<feature type="region of interest" description="Disordered" evidence="1">
    <location>
        <begin position="74"/>
        <end position="118"/>
    </location>
</feature>
<accession>A0AAD5T6B5</accession>
<name>A0AAD5T6B5_9FUNG</name>
<keyword evidence="3" id="KW-1185">Reference proteome</keyword>
<organism evidence="2 3">
    <name type="scientific">Physocladia obscura</name>
    <dbReference type="NCBI Taxonomy" id="109957"/>
    <lineage>
        <taxon>Eukaryota</taxon>
        <taxon>Fungi</taxon>
        <taxon>Fungi incertae sedis</taxon>
        <taxon>Chytridiomycota</taxon>
        <taxon>Chytridiomycota incertae sedis</taxon>
        <taxon>Chytridiomycetes</taxon>
        <taxon>Chytridiales</taxon>
        <taxon>Chytriomycetaceae</taxon>
        <taxon>Physocladia</taxon>
    </lineage>
</organism>
<feature type="region of interest" description="Disordered" evidence="1">
    <location>
        <begin position="135"/>
        <end position="182"/>
    </location>
</feature>
<dbReference type="EMBL" id="JADGJH010000274">
    <property type="protein sequence ID" value="KAJ3131898.1"/>
    <property type="molecule type" value="Genomic_DNA"/>
</dbReference>
<reference evidence="2" key="1">
    <citation type="submission" date="2020-05" db="EMBL/GenBank/DDBJ databases">
        <title>Phylogenomic resolution of chytrid fungi.</title>
        <authorList>
            <person name="Stajich J.E."/>
            <person name="Amses K."/>
            <person name="Simmons R."/>
            <person name="Seto K."/>
            <person name="Myers J."/>
            <person name="Bonds A."/>
            <person name="Quandt C.A."/>
            <person name="Barry K."/>
            <person name="Liu P."/>
            <person name="Grigoriev I."/>
            <person name="Longcore J.E."/>
            <person name="James T.Y."/>
        </authorList>
    </citation>
    <scope>NUCLEOTIDE SEQUENCE</scope>
    <source>
        <strain evidence="2">JEL0513</strain>
    </source>
</reference>
<proteinExistence type="predicted"/>
<evidence type="ECO:0000313" key="3">
    <source>
        <dbReference type="Proteomes" id="UP001211907"/>
    </source>
</evidence>
<dbReference type="AlphaFoldDB" id="A0AAD5T6B5"/>
<protein>
    <submittedName>
        <fullName evidence="2">Uncharacterized protein</fullName>
    </submittedName>
</protein>
<feature type="compositionally biased region" description="Low complexity" evidence="1">
    <location>
        <begin position="74"/>
        <end position="86"/>
    </location>
</feature>
<evidence type="ECO:0000256" key="1">
    <source>
        <dbReference type="SAM" id="MobiDB-lite"/>
    </source>
</evidence>
<dbReference type="Proteomes" id="UP001211907">
    <property type="component" value="Unassembled WGS sequence"/>
</dbReference>